<dbReference type="GO" id="GO:0015203">
    <property type="term" value="F:polyamine transmembrane transporter activity"/>
    <property type="evidence" value="ECO:0007669"/>
    <property type="project" value="TreeGrafter"/>
</dbReference>
<keyword evidence="5" id="KW-0460">Magnesium</keyword>
<keyword evidence="4" id="KW-0067">ATP-binding</keyword>
<dbReference type="Gene3D" id="3.40.50.1000">
    <property type="entry name" value="HAD superfamily/HAD-like"/>
    <property type="match status" value="1"/>
</dbReference>
<dbReference type="PANTHER" id="PTHR45630:SF12">
    <property type="entry name" value="POLYAMINE-TRANSPORTING ATPASE 13A3"/>
    <property type="match status" value="1"/>
</dbReference>
<evidence type="ECO:0000256" key="6">
    <source>
        <dbReference type="ARBA" id="ARBA00022967"/>
    </source>
</evidence>
<dbReference type="GeneID" id="102374616"/>
<dbReference type="GO" id="GO:0019829">
    <property type="term" value="F:ATPase-coupled monoatomic cation transmembrane transporter activity"/>
    <property type="evidence" value="ECO:0007669"/>
    <property type="project" value="TreeGrafter"/>
</dbReference>
<evidence type="ECO:0000256" key="4">
    <source>
        <dbReference type="ARBA" id="ARBA00022840"/>
    </source>
</evidence>
<feature type="region of interest" description="Disordered" evidence="7">
    <location>
        <begin position="83"/>
        <end position="131"/>
    </location>
</feature>
<dbReference type="KEGG" id="asn:102374616"/>
<dbReference type="GO" id="GO:0031902">
    <property type="term" value="C:late endosome membrane"/>
    <property type="evidence" value="ECO:0007669"/>
    <property type="project" value="TreeGrafter"/>
</dbReference>
<dbReference type="InterPro" id="IPR006544">
    <property type="entry name" value="P-type_TPase_V"/>
</dbReference>
<dbReference type="InterPro" id="IPR023214">
    <property type="entry name" value="HAD_sf"/>
</dbReference>
<dbReference type="RefSeq" id="XP_025049537.1">
    <property type="nucleotide sequence ID" value="XM_025193752.1"/>
</dbReference>
<evidence type="ECO:0000256" key="2">
    <source>
        <dbReference type="ARBA" id="ARBA00022723"/>
    </source>
</evidence>
<accession>A0A3Q0FQH5</accession>
<keyword evidence="8" id="KW-0812">Transmembrane</keyword>
<dbReference type="SUPFAM" id="SSF56784">
    <property type="entry name" value="HAD-like"/>
    <property type="match status" value="1"/>
</dbReference>
<keyword evidence="8" id="KW-0472">Membrane</keyword>
<keyword evidence="2" id="KW-0479">Metal-binding</keyword>
<evidence type="ECO:0000256" key="5">
    <source>
        <dbReference type="ARBA" id="ARBA00022842"/>
    </source>
</evidence>
<feature type="transmembrane region" description="Helical" evidence="8">
    <location>
        <begin position="198"/>
        <end position="220"/>
    </location>
</feature>
<evidence type="ECO:0000256" key="3">
    <source>
        <dbReference type="ARBA" id="ARBA00022741"/>
    </source>
</evidence>
<dbReference type="STRING" id="38654.A0A3Q0FQH5"/>
<keyword evidence="8" id="KW-1133">Transmembrane helix</keyword>
<proteinExistence type="predicted"/>
<keyword evidence="9" id="KW-1185">Reference proteome</keyword>
<keyword evidence="3" id="KW-0547">Nucleotide-binding</keyword>
<protein>
    <submittedName>
        <fullName evidence="10">Uncharacterized protein LOC102374616 isoform X1</fullName>
    </submittedName>
</protein>
<name>A0A3Q0FQH5_ALLSI</name>
<sequence>MREARHGHWWARTQVPGSRAGHPDAWVSCQLAGIEFHIPPGDNMLTAISVAWECGMIPPKGRVVLAEALPPRDGQLPTITWHYTDPKPGGSTKQDTEDFKQGLAKAETPPPISATTLPSAERPSASSMSTSPEHLPKLLLCATVYALMAPDQKTQLVEALQQVGYYVGTCRDGANDCGMFSNLGDTQYLFIDMTIMSLAFTGPFLAAVMLASVFVLLLLWPCPALAQFYEVGVQVHCGMVEGSRQLPVWLGGGVRHHLPACSPLMRWVGVVGVHSQLGVLGPSTCGELGEEVQTPMHAGKQVGQAQCMLGNGGRCWSGGGRAWEWSCACWEMGVMQEAGGRQAQYMLDGGVLQDIGRGEAQYMLECRRTRSGGQAQCMLGCRRTRSRAGWG</sequence>
<dbReference type="PANTHER" id="PTHR45630">
    <property type="entry name" value="CATION-TRANSPORTING ATPASE-RELATED"/>
    <property type="match status" value="1"/>
</dbReference>
<dbReference type="InterPro" id="IPR036412">
    <property type="entry name" value="HAD-like_sf"/>
</dbReference>
<evidence type="ECO:0000256" key="7">
    <source>
        <dbReference type="SAM" id="MobiDB-lite"/>
    </source>
</evidence>
<dbReference type="Proteomes" id="UP000189705">
    <property type="component" value="Unplaced"/>
</dbReference>
<organism evidence="9 10">
    <name type="scientific">Alligator sinensis</name>
    <name type="common">Chinese alligator</name>
    <dbReference type="NCBI Taxonomy" id="38654"/>
    <lineage>
        <taxon>Eukaryota</taxon>
        <taxon>Metazoa</taxon>
        <taxon>Chordata</taxon>
        <taxon>Craniata</taxon>
        <taxon>Vertebrata</taxon>
        <taxon>Euteleostomi</taxon>
        <taxon>Archelosauria</taxon>
        <taxon>Archosauria</taxon>
        <taxon>Crocodylia</taxon>
        <taxon>Alligatoridae</taxon>
        <taxon>Alligatorinae</taxon>
        <taxon>Alligator</taxon>
    </lineage>
</organism>
<dbReference type="GO" id="GO:0006874">
    <property type="term" value="P:intracellular calcium ion homeostasis"/>
    <property type="evidence" value="ECO:0007669"/>
    <property type="project" value="TreeGrafter"/>
</dbReference>
<dbReference type="GO" id="GO:0046872">
    <property type="term" value="F:metal ion binding"/>
    <property type="evidence" value="ECO:0007669"/>
    <property type="project" value="UniProtKB-KW"/>
</dbReference>
<reference evidence="10" key="1">
    <citation type="submission" date="2025-08" db="UniProtKB">
        <authorList>
            <consortium name="RefSeq"/>
        </authorList>
    </citation>
    <scope>IDENTIFICATION</scope>
</reference>
<evidence type="ECO:0000256" key="1">
    <source>
        <dbReference type="ARBA" id="ARBA00004141"/>
    </source>
</evidence>
<dbReference type="GO" id="GO:0140358">
    <property type="term" value="F:P-type transmembrane transporter activity"/>
    <property type="evidence" value="ECO:0007669"/>
    <property type="project" value="InterPro"/>
</dbReference>
<dbReference type="GO" id="GO:0005524">
    <property type="term" value="F:ATP binding"/>
    <property type="evidence" value="ECO:0007669"/>
    <property type="project" value="UniProtKB-KW"/>
</dbReference>
<evidence type="ECO:0000313" key="10">
    <source>
        <dbReference type="RefSeq" id="XP_025049537.1"/>
    </source>
</evidence>
<evidence type="ECO:0000256" key="8">
    <source>
        <dbReference type="SAM" id="Phobius"/>
    </source>
</evidence>
<evidence type="ECO:0000313" key="9">
    <source>
        <dbReference type="Proteomes" id="UP000189705"/>
    </source>
</evidence>
<keyword evidence="6" id="KW-1278">Translocase</keyword>
<dbReference type="InParanoid" id="A0A3Q0FQH5"/>
<dbReference type="AlphaFoldDB" id="A0A3Q0FQH5"/>
<comment type="subcellular location">
    <subcellularLocation>
        <location evidence="1">Membrane</location>
        <topology evidence="1">Multi-pass membrane protein</topology>
    </subcellularLocation>
</comment>
<feature type="compositionally biased region" description="Polar residues" evidence="7">
    <location>
        <begin position="113"/>
        <end position="131"/>
    </location>
</feature>
<gene>
    <name evidence="10" type="primary">LOC102374616</name>
</gene>